<comment type="caution">
    <text evidence="3">The sequence shown here is derived from an EMBL/GenBank/DDBJ whole genome shotgun (WGS) entry which is preliminary data.</text>
</comment>
<dbReference type="InterPro" id="IPR025736">
    <property type="entry name" value="PucR_C-HTH_dom"/>
</dbReference>
<protein>
    <submittedName>
        <fullName evidence="3">PucR family transcriptional regulator</fullName>
    </submittedName>
</protein>
<feature type="domain" description="Purine catabolism PurC-like" evidence="1">
    <location>
        <begin position="11"/>
        <end position="129"/>
    </location>
</feature>
<dbReference type="InterPro" id="IPR051448">
    <property type="entry name" value="CdaR-like_regulators"/>
</dbReference>
<evidence type="ECO:0000259" key="1">
    <source>
        <dbReference type="Pfam" id="PF07905"/>
    </source>
</evidence>
<gene>
    <name evidence="3" type="ORF">ACFSCZ_13330</name>
</gene>
<proteinExistence type="predicted"/>
<dbReference type="Pfam" id="PF13556">
    <property type="entry name" value="HTH_30"/>
    <property type="match status" value="1"/>
</dbReference>
<dbReference type="Proteomes" id="UP001597301">
    <property type="component" value="Unassembled WGS sequence"/>
</dbReference>
<accession>A0ABW4KJ45</accession>
<reference evidence="4" key="1">
    <citation type="journal article" date="2019" name="Int. J. Syst. Evol. Microbiol.">
        <title>The Global Catalogue of Microorganisms (GCM) 10K type strain sequencing project: providing services to taxonomists for standard genome sequencing and annotation.</title>
        <authorList>
            <consortium name="The Broad Institute Genomics Platform"/>
            <consortium name="The Broad Institute Genome Sequencing Center for Infectious Disease"/>
            <person name="Wu L."/>
            <person name="Ma J."/>
        </authorList>
    </citation>
    <scope>NUCLEOTIDE SEQUENCE [LARGE SCALE GENOMIC DNA]</scope>
    <source>
        <strain evidence="4">CGMCC 1.12295</strain>
    </source>
</reference>
<sequence>MNNHFELSVRDILERDTFKNVKVISGKMGLTNPVKWTHIIESEKFIDYLNGGELILTTGIGLDSEPYANISFVKQLMEKKVAAICIELGNTFRDISPEIIKLSNEKKIPIIIFPTIVKFVDITQDIHRLMVNNHYQILNSLYTLSKKFNSLSLLPNGILKILEELHNYFKAPAFYIQPESSSIYYPPHAKEIEKELIEYIHEYDLGDHSFQMNGKNFICSMVENTGRIPGYLILQINQEGNSDFLHTVLDHAGLAVSQIILRHEIAEERKQYTEVEVVQEMLNGRFHDHHKLDSLLPFAYKSSISRVIVFIMNEVHDEHWKQWNETKLRITLIIRRLFKRNNLFPLISVRENEISIVSFMILSNNAENAKVRYMETLKLITEDGELKKLFKDHYDVGIGKHYRNVSEISQSYIEAKRVIELRQSNITHVLFYEDVGIYDMLFQIHNKQYLETFIQTHLGGLLQLEPAAREELLTTLEVFLDYNGSYKEASQKLFVVRQTLYHRINKLQDLLGKDFMSYPNRLPLEFAIKAYRFISK</sequence>
<dbReference type="EMBL" id="JBHUEO010000041">
    <property type="protein sequence ID" value="MFD1707704.1"/>
    <property type="molecule type" value="Genomic_DNA"/>
</dbReference>
<feature type="domain" description="PucR C-terminal helix-turn-helix" evidence="2">
    <location>
        <begin position="472"/>
        <end position="530"/>
    </location>
</feature>
<evidence type="ECO:0000259" key="2">
    <source>
        <dbReference type="Pfam" id="PF13556"/>
    </source>
</evidence>
<keyword evidence="4" id="KW-1185">Reference proteome</keyword>
<dbReference type="Pfam" id="PF07905">
    <property type="entry name" value="PucR"/>
    <property type="match status" value="1"/>
</dbReference>
<organism evidence="3 4">
    <name type="scientific">Siminovitchia sediminis</name>
    <dbReference type="NCBI Taxonomy" id="1274353"/>
    <lineage>
        <taxon>Bacteria</taxon>
        <taxon>Bacillati</taxon>
        <taxon>Bacillota</taxon>
        <taxon>Bacilli</taxon>
        <taxon>Bacillales</taxon>
        <taxon>Bacillaceae</taxon>
        <taxon>Siminovitchia</taxon>
    </lineage>
</organism>
<dbReference type="PANTHER" id="PTHR33744:SF1">
    <property type="entry name" value="DNA-BINDING TRANSCRIPTIONAL ACTIVATOR ADER"/>
    <property type="match status" value="1"/>
</dbReference>
<dbReference type="InterPro" id="IPR012914">
    <property type="entry name" value="PucR_dom"/>
</dbReference>
<evidence type="ECO:0000313" key="3">
    <source>
        <dbReference type="EMBL" id="MFD1707704.1"/>
    </source>
</evidence>
<dbReference type="Gene3D" id="1.10.10.2840">
    <property type="entry name" value="PucR C-terminal helix-turn-helix domain"/>
    <property type="match status" value="1"/>
</dbReference>
<dbReference type="RefSeq" id="WP_380774500.1">
    <property type="nucleotide sequence ID" value="NZ_JBHUEO010000041.1"/>
</dbReference>
<dbReference type="PANTHER" id="PTHR33744">
    <property type="entry name" value="CARBOHYDRATE DIACID REGULATOR"/>
    <property type="match status" value="1"/>
</dbReference>
<dbReference type="InterPro" id="IPR042070">
    <property type="entry name" value="PucR_C-HTH_sf"/>
</dbReference>
<evidence type="ECO:0000313" key="4">
    <source>
        <dbReference type="Proteomes" id="UP001597301"/>
    </source>
</evidence>
<name>A0ABW4KJ45_9BACI</name>